<accession>A0A1Y6JVG6</accession>
<evidence type="ECO:0000313" key="12">
    <source>
        <dbReference type="Proteomes" id="UP000321794"/>
    </source>
</evidence>
<dbReference type="OrthoDB" id="21828at2"/>
<dbReference type="Proteomes" id="UP000321794">
    <property type="component" value="Unassembled WGS sequence"/>
</dbReference>
<reference evidence="9 12" key="3">
    <citation type="submission" date="2019-07" db="EMBL/GenBank/DDBJ databases">
        <title>Whole genome shotgun sequence of Lactobacillus zymae NBRC 107157.</title>
        <authorList>
            <person name="Hosoyama A."/>
            <person name="Uohara A."/>
            <person name="Ohji S."/>
            <person name="Ichikawa N."/>
        </authorList>
    </citation>
    <scope>NUCLEOTIDE SEQUENCE [LARGE SCALE GENOMIC DNA]</scope>
    <source>
        <strain evidence="9 12">NBRC 107157</strain>
    </source>
</reference>
<evidence type="ECO:0000256" key="8">
    <source>
        <dbReference type="SAM" id="Phobius"/>
    </source>
</evidence>
<evidence type="ECO:0000313" key="10">
    <source>
        <dbReference type="EMBL" id="SMS13131.1"/>
    </source>
</evidence>
<dbReference type="InterPro" id="IPR000390">
    <property type="entry name" value="Small_drug/metabolite_transptr"/>
</dbReference>
<dbReference type="EMBL" id="BJZK01000029">
    <property type="protein sequence ID" value="GEO72854.1"/>
    <property type="molecule type" value="Genomic_DNA"/>
</dbReference>
<dbReference type="GO" id="GO:0022857">
    <property type="term" value="F:transmembrane transporter activity"/>
    <property type="evidence" value="ECO:0007669"/>
    <property type="project" value="InterPro"/>
</dbReference>
<dbReference type="SUPFAM" id="SSF103481">
    <property type="entry name" value="Multidrug resistance efflux transporter EmrE"/>
    <property type="match status" value="1"/>
</dbReference>
<reference evidence="10" key="2">
    <citation type="submission" date="2017-05" db="EMBL/GenBank/DDBJ databases">
        <authorList>
            <person name="Song R."/>
            <person name="Chenine A.L."/>
            <person name="Ruprecht R.M."/>
        </authorList>
    </citation>
    <scope>NUCLEOTIDE SEQUENCE</scope>
    <source>
        <strain evidence="10">ACA-DC 3411</strain>
    </source>
</reference>
<evidence type="ECO:0000256" key="5">
    <source>
        <dbReference type="ARBA" id="ARBA00022989"/>
    </source>
</evidence>
<comment type="similarity">
    <text evidence="7">Belongs to the drug/metabolite transporter (DMT) superfamily. Small multidrug resistance (SMR) (TC 2.A.7.1) family.</text>
</comment>
<dbReference type="PANTHER" id="PTHR30561">
    <property type="entry name" value="SMR FAMILY PROTON-DEPENDENT DRUG EFFLUX TRANSPORTER SUGE"/>
    <property type="match status" value="1"/>
</dbReference>
<feature type="transmembrane region" description="Helical" evidence="8">
    <location>
        <begin position="85"/>
        <end position="104"/>
    </location>
</feature>
<evidence type="ECO:0000313" key="9">
    <source>
        <dbReference type="EMBL" id="GEO72854.1"/>
    </source>
</evidence>
<keyword evidence="2" id="KW-0813">Transport</keyword>
<dbReference type="Gene3D" id="1.10.3730.20">
    <property type="match status" value="1"/>
</dbReference>
<dbReference type="EMBL" id="LT854705">
    <property type="protein sequence ID" value="SMS13131.1"/>
    <property type="molecule type" value="Genomic_DNA"/>
</dbReference>
<feature type="transmembrane region" description="Helical" evidence="8">
    <location>
        <begin position="57"/>
        <end position="79"/>
    </location>
</feature>
<sequence>MGYLYLGIAITGELVGTNLLKASAGFTRLFFTMGSLAAYVLCFYFLSLAIKTINLNIAYALWAGVGIVATTALSVLVWHEQLNPVIIFGIGFIVVGTILLNINVS</sequence>
<evidence type="ECO:0000256" key="6">
    <source>
        <dbReference type="ARBA" id="ARBA00023136"/>
    </source>
</evidence>
<comment type="subcellular location">
    <subcellularLocation>
        <location evidence="1 7">Cell membrane</location>
        <topology evidence="1 7">Multi-pass membrane protein</topology>
    </subcellularLocation>
</comment>
<dbReference type="InterPro" id="IPR045324">
    <property type="entry name" value="Small_multidrug_res"/>
</dbReference>
<gene>
    <name evidence="10" type="ORF">LZ3411_0081</name>
    <name evidence="9" type="ORF">LZY01_20220</name>
</gene>
<keyword evidence="4 7" id="KW-0812">Transmembrane</keyword>
<name>A0A1Y6JVG6_9LACO</name>
<dbReference type="InterPro" id="IPR037185">
    <property type="entry name" value="EmrE-like"/>
</dbReference>
<dbReference type="RefSeq" id="WP_057730357.1">
    <property type="nucleotide sequence ID" value="NZ_BJZK01000029.1"/>
</dbReference>
<feature type="transmembrane region" description="Helical" evidence="8">
    <location>
        <begin position="29"/>
        <end position="50"/>
    </location>
</feature>
<keyword evidence="6 8" id="KW-0472">Membrane</keyword>
<reference evidence="11" key="1">
    <citation type="submission" date="2017-05" db="EMBL/GenBank/DDBJ databases">
        <authorList>
            <person name="Papadimitriou K."/>
        </authorList>
    </citation>
    <scope>NUCLEOTIDE SEQUENCE [LARGE SCALE GENOMIC DNA]</scope>
    <source>
        <strain evidence="11">ACA-DC 3411</strain>
    </source>
</reference>
<evidence type="ECO:0000256" key="2">
    <source>
        <dbReference type="ARBA" id="ARBA00022448"/>
    </source>
</evidence>
<dbReference type="KEGG" id="lzy:LZ3411_0081"/>
<organism evidence="10 11">
    <name type="scientific">Levilactobacillus zymae</name>
    <dbReference type="NCBI Taxonomy" id="267363"/>
    <lineage>
        <taxon>Bacteria</taxon>
        <taxon>Bacillati</taxon>
        <taxon>Bacillota</taxon>
        <taxon>Bacilli</taxon>
        <taxon>Lactobacillales</taxon>
        <taxon>Lactobacillaceae</taxon>
        <taxon>Levilactobacillus</taxon>
    </lineage>
</organism>
<keyword evidence="5 8" id="KW-1133">Transmembrane helix</keyword>
<keyword evidence="12" id="KW-1185">Reference proteome</keyword>
<evidence type="ECO:0000256" key="3">
    <source>
        <dbReference type="ARBA" id="ARBA00022475"/>
    </source>
</evidence>
<dbReference type="AlphaFoldDB" id="A0A1Y6JVG6"/>
<evidence type="ECO:0000256" key="4">
    <source>
        <dbReference type="ARBA" id="ARBA00022692"/>
    </source>
</evidence>
<dbReference type="Proteomes" id="UP000195412">
    <property type="component" value="Chromosome I"/>
</dbReference>
<dbReference type="Pfam" id="PF00893">
    <property type="entry name" value="Multi_Drug_Res"/>
    <property type="match status" value="1"/>
</dbReference>
<evidence type="ECO:0000256" key="7">
    <source>
        <dbReference type="RuleBase" id="RU003942"/>
    </source>
</evidence>
<dbReference type="GO" id="GO:0005886">
    <property type="term" value="C:plasma membrane"/>
    <property type="evidence" value="ECO:0007669"/>
    <property type="project" value="UniProtKB-SubCell"/>
</dbReference>
<keyword evidence="3" id="KW-1003">Cell membrane</keyword>
<evidence type="ECO:0000256" key="1">
    <source>
        <dbReference type="ARBA" id="ARBA00004651"/>
    </source>
</evidence>
<evidence type="ECO:0000313" key="11">
    <source>
        <dbReference type="Proteomes" id="UP000195412"/>
    </source>
</evidence>
<dbReference type="PANTHER" id="PTHR30561:SF1">
    <property type="entry name" value="MULTIDRUG TRANSPORTER EMRE"/>
    <property type="match status" value="1"/>
</dbReference>
<protein>
    <submittedName>
        <fullName evidence="10">Ethidium bromide-methyl viologen resistance protein EmrE</fullName>
    </submittedName>
    <submittedName>
        <fullName evidence="9">Multidrug SMR transporter</fullName>
    </submittedName>
</protein>
<proteinExistence type="inferred from homology"/>